<proteinExistence type="predicted"/>
<evidence type="ECO:0000313" key="2">
    <source>
        <dbReference type="EMBL" id="RVE67547.1"/>
    </source>
</evidence>
<dbReference type="Proteomes" id="UP000283210">
    <property type="component" value="Chromosome 10"/>
</dbReference>
<evidence type="ECO:0000256" key="1">
    <source>
        <dbReference type="SAM" id="Phobius"/>
    </source>
</evidence>
<evidence type="ECO:0000313" key="3">
    <source>
        <dbReference type="Proteomes" id="UP000283210"/>
    </source>
</evidence>
<sequence length="120" mass="13606">MTARGCTWCWNMLLVVKCTKNYRNINHLMISAVDLNFPIVFSDCAGDLIAKLLCHNPNDCLPLLNVINHPRVRQTLTGSSHPQVPPKDLETAKHLPHFYLCIFYLSTIIFGTFYGCSIII</sequence>
<organism evidence="2 3">
    <name type="scientific">Oryzias javanicus</name>
    <name type="common">Javanese ricefish</name>
    <name type="synonym">Aplocheilus javanicus</name>
    <dbReference type="NCBI Taxonomy" id="123683"/>
    <lineage>
        <taxon>Eukaryota</taxon>
        <taxon>Metazoa</taxon>
        <taxon>Chordata</taxon>
        <taxon>Craniata</taxon>
        <taxon>Vertebrata</taxon>
        <taxon>Euteleostomi</taxon>
        <taxon>Actinopterygii</taxon>
        <taxon>Neopterygii</taxon>
        <taxon>Teleostei</taxon>
        <taxon>Neoteleostei</taxon>
        <taxon>Acanthomorphata</taxon>
        <taxon>Ovalentaria</taxon>
        <taxon>Atherinomorphae</taxon>
        <taxon>Beloniformes</taxon>
        <taxon>Adrianichthyidae</taxon>
        <taxon>Oryziinae</taxon>
        <taxon>Oryzias</taxon>
    </lineage>
</organism>
<keyword evidence="1" id="KW-1133">Transmembrane helix</keyword>
<name>A0A437CY54_ORYJA</name>
<accession>A0A437CY54</accession>
<reference evidence="2 3" key="1">
    <citation type="submission" date="2018-11" db="EMBL/GenBank/DDBJ databases">
        <authorList>
            <person name="Lopez-Roques C."/>
            <person name="Donnadieu C."/>
            <person name="Bouchez O."/>
            <person name="Klopp C."/>
            <person name="Cabau C."/>
            <person name="Zahm M."/>
        </authorList>
    </citation>
    <scope>NUCLEOTIDE SEQUENCE [LARGE SCALE GENOMIC DNA]</scope>
    <source>
        <strain evidence="2">RS831</strain>
        <tissue evidence="2">Whole body</tissue>
    </source>
</reference>
<dbReference type="EMBL" id="CM012446">
    <property type="protein sequence ID" value="RVE67547.1"/>
    <property type="molecule type" value="Genomic_DNA"/>
</dbReference>
<keyword evidence="1" id="KW-0472">Membrane</keyword>
<dbReference type="AlphaFoldDB" id="A0A437CY54"/>
<protein>
    <submittedName>
        <fullName evidence="2">Uncharacterized protein</fullName>
    </submittedName>
</protein>
<keyword evidence="3" id="KW-1185">Reference proteome</keyword>
<reference evidence="2 3" key="2">
    <citation type="submission" date="2019-01" db="EMBL/GenBank/DDBJ databases">
        <title>A chromosome length genome reference of the Java medaka (oryzias javanicus).</title>
        <authorList>
            <person name="Herpin A."/>
            <person name="Takehana Y."/>
            <person name="Naruse K."/>
            <person name="Ansai S."/>
            <person name="Kawaguchi M."/>
        </authorList>
    </citation>
    <scope>NUCLEOTIDE SEQUENCE [LARGE SCALE GENOMIC DNA]</scope>
    <source>
        <strain evidence="2">RS831</strain>
        <tissue evidence="2">Whole body</tissue>
    </source>
</reference>
<keyword evidence="1" id="KW-0812">Transmembrane</keyword>
<gene>
    <name evidence="2" type="ORF">OJAV_G00103760</name>
</gene>
<feature type="transmembrane region" description="Helical" evidence="1">
    <location>
        <begin position="97"/>
        <end position="119"/>
    </location>
</feature>